<dbReference type="PANTHER" id="PTHR11139:SF9">
    <property type="entry name" value="SERINE_THREONINE-PROTEIN KINASE MTOR"/>
    <property type="match status" value="1"/>
</dbReference>
<gene>
    <name evidence="2" type="ORF">CTAYLR_002280</name>
</gene>
<feature type="region of interest" description="Disordered" evidence="1">
    <location>
        <begin position="1126"/>
        <end position="1145"/>
    </location>
</feature>
<evidence type="ECO:0000313" key="3">
    <source>
        <dbReference type="Proteomes" id="UP001230188"/>
    </source>
</evidence>
<dbReference type="Gene3D" id="1.25.10.10">
    <property type="entry name" value="Leucine-rich Repeat Variant"/>
    <property type="match status" value="3"/>
</dbReference>
<feature type="compositionally biased region" description="Low complexity" evidence="1">
    <location>
        <begin position="379"/>
        <end position="389"/>
    </location>
</feature>
<keyword evidence="3" id="KW-1185">Reference proteome</keyword>
<evidence type="ECO:0000313" key="2">
    <source>
        <dbReference type="EMBL" id="KAJ8613416.1"/>
    </source>
</evidence>
<dbReference type="GO" id="GO:0004674">
    <property type="term" value="F:protein serine/threonine kinase activity"/>
    <property type="evidence" value="ECO:0007669"/>
    <property type="project" value="TreeGrafter"/>
</dbReference>
<dbReference type="InterPro" id="IPR011989">
    <property type="entry name" value="ARM-like"/>
</dbReference>
<dbReference type="SUPFAM" id="SSF48371">
    <property type="entry name" value="ARM repeat"/>
    <property type="match status" value="1"/>
</dbReference>
<protein>
    <recommendedName>
        <fullName evidence="4">Non-specific serine/threonine protein kinase</fullName>
    </recommendedName>
</protein>
<feature type="compositionally biased region" description="Polar residues" evidence="1">
    <location>
        <begin position="419"/>
        <end position="441"/>
    </location>
</feature>
<feature type="region of interest" description="Disordered" evidence="1">
    <location>
        <begin position="645"/>
        <end position="675"/>
    </location>
</feature>
<name>A0AAD7UQD1_9STRA</name>
<evidence type="ECO:0000256" key="1">
    <source>
        <dbReference type="SAM" id="MobiDB-lite"/>
    </source>
</evidence>
<dbReference type="GO" id="GO:0031932">
    <property type="term" value="C:TORC2 complex"/>
    <property type="evidence" value="ECO:0007669"/>
    <property type="project" value="TreeGrafter"/>
</dbReference>
<feature type="region of interest" description="Disordered" evidence="1">
    <location>
        <begin position="1595"/>
        <end position="1616"/>
    </location>
</feature>
<accession>A0AAD7UQD1</accession>
<feature type="region of interest" description="Disordered" evidence="1">
    <location>
        <begin position="1633"/>
        <end position="1656"/>
    </location>
</feature>
<feature type="compositionally biased region" description="Low complexity" evidence="1">
    <location>
        <begin position="1023"/>
        <end position="1037"/>
    </location>
</feature>
<dbReference type="PANTHER" id="PTHR11139">
    <property type="entry name" value="ATAXIA TELANGIECTASIA MUTATED ATM -RELATED"/>
    <property type="match status" value="1"/>
</dbReference>
<feature type="compositionally biased region" description="Basic residues" evidence="1">
    <location>
        <begin position="1134"/>
        <end position="1145"/>
    </location>
</feature>
<dbReference type="Proteomes" id="UP001230188">
    <property type="component" value="Unassembled WGS sequence"/>
</dbReference>
<feature type="compositionally biased region" description="Low complexity" evidence="1">
    <location>
        <begin position="795"/>
        <end position="810"/>
    </location>
</feature>
<organism evidence="2 3">
    <name type="scientific">Chrysophaeum taylorii</name>
    <dbReference type="NCBI Taxonomy" id="2483200"/>
    <lineage>
        <taxon>Eukaryota</taxon>
        <taxon>Sar</taxon>
        <taxon>Stramenopiles</taxon>
        <taxon>Ochrophyta</taxon>
        <taxon>Pelagophyceae</taxon>
        <taxon>Pelagomonadales</taxon>
        <taxon>Pelagomonadaceae</taxon>
        <taxon>Chrysophaeum</taxon>
    </lineage>
</organism>
<dbReference type="EMBL" id="JAQMWT010000029">
    <property type="protein sequence ID" value="KAJ8613416.1"/>
    <property type="molecule type" value="Genomic_DNA"/>
</dbReference>
<feature type="region of interest" description="Disordered" evidence="1">
    <location>
        <begin position="974"/>
        <end position="1037"/>
    </location>
</feature>
<feature type="region of interest" description="Disordered" evidence="1">
    <location>
        <begin position="749"/>
        <end position="822"/>
    </location>
</feature>
<dbReference type="GO" id="GO:0031931">
    <property type="term" value="C:TORC1 complex"/>
    <property type="evidence" value="ECO:0007669"/>
    <property type="project" value="TreeGrafter"/>
</dbReference>
<proteinExistence type="predicted"/>
<dbReference type="GO" id="GO:0016242">
    <property type="term" value="P:negative regulation of macroautophagy"/>
    <property type="evidence" value="ECO:0007669"/>
    <property type="project" value="TreeGrafter"/>
</dbReference>
<evidence type="ECO:0008006" key="4">
    <source>
        <dbReference type="Google" id="ProtNLM"/>
    </source>
</evidence>
<feature type="compositionally biased region" description="Basic residues" evidence="1">
    <location>
        <begin position="1081"/>
        <end position="1092"/>
    </location>
</feature>
<comment type="caution">
    <text evidence="2">The sequence shown here is derived from an EMBL/GenBank/DDBJ whole genome shotgun (WGS) entry which is preliminary data.</text>
</comment>
<dbReference type="GO" id="GO:0005737">
    <property type="term" value="C:cytoplasm"/>
    <property type="evidence" value="ECO:0007669"/>
    <property type="project" value="TreeGrafter"/>
</dbReference>
<dbReference type="GO" id="GO:0005634">
    <property type="term" value="C:nucleus"/>
    <property type="evidence" value="ECO:0007669"/>
    <property type="project" value="TreeGrafter"/>
</dbReference>
<feature type="region of interest" description="Disordered" evidence="1">
    <location>
        <begin position="1063"/>
        <end position="1113"/>
    </location>
</feature>
<reference evidence="2" key="1">
    <citation type="submission" date="2023-01" db="EMBL/GenBank/DDBJ databases">
        <title>Metagenome sequencing of chrysophaentin producing Chrysophaeum taylorii.</title>
        <authorList>
            <person name="Davison J."/>
            <person name="Bewley C."/>
        </authorList>
    </citation>
    <scope>NUCLEOTIDE SEQUENCE</scope>
    <source>
        <strain evidence="2">NIES-1699</strain>
    </source>
</reference>
<feature type="compositionally biased region" description="Acidic residues" evidence="1">
    <location>
        <begin position="990"/>
        <end position="1022"/>
    </location>
</feature>
<sequence>MDGPDDPYNREAILALLRSGNESERIAAAYQIRRLVARAGRELSGEMFCRFEEDLYNQLFRMVHATDVDEKLGGVSAVEALIGAPSAEPETKGIKFANVLSNALKQQCNVESRAASGLQHGGGSRVFVTKTAAALGRLAKRGPASSGDHVEFEVIRALEWLQHSGDSGTPRRLTACLVLRELAKHAPTLFYTKVRDFFDRIWPALVDGRSTDIRDAAASALGAALEIVSQRPTARHSHYYCSIYSHAHAALAPYIAKQSRSASEKPFADPPPLPPLHSEAASTLAARRDGRRGKQPSWWRRLLFGGDDNFLSAPPQLRRSPEQRFGAAAARSGPPPRRSGSDSAIKPKVRSSSQPAPVRIGEFRVNPPPPFEDEARSGQPPQKHQQQMQRFAAGRPSRIATTDDDEASREKKMEARLPPTTTQDKAKRIQQQRSLLEGTTRSTGGTPAIPSSTTTTTTTTTPKSRDATTPPPKSASPASRYLPSSSATEATAHGALLVVGSLLKHAGPFMMPRFREACDAAIALREHRSRAIRKAVTELLPRLAQYSPDAFSRAYLATTTQHLLKMARQRSNAWELRDASYEAIGRLALAVKHYLVPSLPELVLVICEHGLNVSPNVVPLHQRAGARSVVLDFASAPELRGVGSRGFGGAAAPDKPQHHDKSSPQPPGSAEDRRRRAVVIDCVADVVEALRDEMGPQHVDALLDALFAGGLSEPLIRALNVVSKSLPSRRPLVRARLLDELTSVLLPASGAPFAPPGWTRPASRRRLAPPPAADHLAGGGATAPRPPSGTHRQRASLFPAAAAAAVGQQQQPPPSPGALSLSGRAGAGAGVAAPPGYFLLEFDAVRVAPEREESVLLSLRALGEFSMEGVCLLPLVRDCVSRYLDCSTSSHIRAAAVVTCARLILPPKRLQLDAPTLSSRRESGGAAGRSRAKDGSRRLSLLKSLSLTEQRKGDGRRASRKSVVISGKTRLASFAEEGGGGKDEYRREYSDDEDDEDDDLDDDDDDDDEGAGLDDEDDETPDTDSSSIVTSSDATRLSATRRTLRDDVVGDDNDDVADAFHHGVDASVTSHPSDDSVPLRSNKKQSRRRSKSYRGGLTDASSRGTEDSGDSSQIYARRRARILADDTSSWGGGRRGRTATRGRRRLSSSVRDGLLLDESLRSHVDDVLPPWYFVGPSASVVDDVLRKLLRVALSDDDAIPRAAVLKALRADDRFDAHLCRAPHVDAISLLLHDEDTELQLAALALLGRLAAHNPAAVLGRVRDALARAVAALRCDASDAPAKERAARLAAAALRAESPKARRCVWYGHPWTDVFFDASFRDRPLAASVVASLPLGSRELGVRSATTKSMSAGTTISGSISGLGGLVAVARPAFSNSSIGRGPVHRRFHLEPQDDSHARLMQLGGSRLTSRAFGEDDGFRPSGARSMSRFVVANPSSVVPNRLVCASLDALAECVLVLGPRARSIVYTPRVLSPLFDALLDRSSSRKRELALKVLGRVASSAGCVVAPYLEHPPLLPRMLAVLRENYGGPSSLGTSSRGGMPWSLCREALRALGLVGALDPHKFELVQRGARDCRKHAARLAYEARDAAVARTREKAATVPVPMPTPAGANATSTSGGTQPIAIAQLRAKCDNQHAKAGGRQPERTPVACTVRRGAP</sequence>
<feature type="compositionally biased region" description="Basic and acidic residues" evidence="1">
    <location>
        <begin position="979"/>
        <end position="989"/>
    </location>
</feature>
<feature type="region of interest" description="Disordered" evidence="1">
    <location>
        <begin position="310"/>
        <end position="486"/>
    </location>
</feature>
<dbReference type="GO" id="GO:0031929">
    <property type="term" value="P:TOR signaling"/>
    <property type="evidence" value="ECO:0007669"/>
    <property type="project" value="TreeGrafter"/>
</dbReference>
<feature type="compositionally biased region" description="Low complexity" evidence="1">
    <location>
        <begin position="442"/>
        <end position="462"/>
    </location>
</feature>
<dbReference type="InterPro" id="IPR016024">
    <property type="entry name" value="ARM-type_fold"/>
</dbReference>
<dbReference type="InterPro" id="IPR050517">
    <property type="entry name" value="DDR_Repair_Kinase"/>
</dbReference>
<feature type="region of interest" description="Disordered" evidence="1">
    <location>
        <begin position="914"/>
        <end position="936"/>
    </location>
</feature>